<keyword evidence="2" id="KW-1185">Reference proteome</keyword>
<comment type="caution">
    <text evidence="1">The sequence shown here is derived from an EMBL/GenBank/DDBJ whole genome shotgun (WGS) entry which is preliminary data.</text>
</comment>
<sequence length="51" mass="5793">AAWLSSALVVRCLVKSYNERNPRFVLLRHAPKEKVFSTEVSRLVRQAAHAS</sequence>
<protein>
    <submittedName>
        <fullName evidence="1">Ribosomal protein S10</fullName>
    </submittedName>
</protein>
<dbReference type="EMBL" id="JASCZI010127111">
    <property type="protein sequence ID" value="MED6166554.1"/>
    <property type="molecule type" value="Genomic_DNA"/>
</dbReference>
<evidence type="ECO:0000313" key="1">
    <source>
        <dbReference type="EMBL" id="MED6166554.1"/>
    </source>
</evidence>
<dbReference type="GO" id="GO:0005840">
    <property type="term" value="C:ribosome"/>
    <property type="evidence" value="ECO:0007669"/>
    <property type="project" value="UniProtKB-KW"/>
</dbReference>
<name>A0ABU6UZU1_9FABA</name>
<keyword evidence="1" id="KW-0687">Ribonucleoprotein</keyword>
<evidence type="ECO:0000313" key="2">
    <source>
        <dbReference type="Proteomes" id="UP001341840"/>
    </source>
</evidence>
<gene>
    <name evidence="1" type="primary">rps10</name>
    <name evidence="1" type="ORF">PIB30_110474</name>
</gene>
<feature type="non-terminal residue" evidence="1">
    <location>
        <position position="1"/>
    </location>
</feature>
<accession>A0ABU6UZU1</accession>
<keyword evidence="1" id="KW-0689">Ribosomal protein</keyword>
<feature type="non-terminal residue" evidence="1">
    <location>
        <position position="51"/>
    </location>
</feature>
<organism evidence="1 2">
    <name type="scientific">Stylosanthes scabra</name>
    <dbReference type="NCBI Taxonomy" id="79078"/>
    <lineage>
        <taxon>Eukaryota</taxon>
        <taxon>Viridiplantae</taxon>
        <taxon>Streptophyta</taxon>
        <taxon>Embryophyta</taxon>
        <taxon>Tracheophyta</taxon>
        <taxon>Spermatophyta</taxon>
        <taxon>Magnoliopsida</taxon>
        <taxon>eudicotyledons</taxon>
        <taxon>Gunneridae</taxon>
        <taxon>Pentapetalae</taxon>
        <taxon>rosids</taxon>
        <taxon>fabids</taxon>
        <taxon>Fabales</taxon>
        <taxon>Fabaceae</taxon>
        <taxon>Papilionoideae</taxon>
        <taxon>50 kb inversion clade</taxon>
        <taxon>dalbergioids sensu lato</taxon>
        <taxon>Dalbergieae</taxon>
        <taxon>Pterocarpus clade</taxon>
        <taxon>Stylosanthes</taxon>
    </lineage>
</organism>
<proteinExistence type="predicted"/>
<dbReference type="Proteomes" id="UP001341840">
    <property type="component" value="Unassembled WGS sequence"/>
</dbReference>
<reference evidence="1 2" key="1">
    <citation type="journal article" date="2023" name="Plants (Basel)">
        <title>Bridging the Gap: Combining Genomics and Transcriptomics Approaches to Understand Stylosanthes scabra, an Orphan Legume from the Brazilian Caatinga.</title>
        <authorList>
            <person name="Ferreira-Neto J.R.C."/>
            <person name="da Silva M.D."/>
            <person name="Binneck E."/>
            <person name="de Melo N.F."/>
            <person name="da Silva R.H."/>
            <person name="de Melo A.L.T.M."/>
            <person name="Pandolfi V."/>
            <person name="Bustamante F.O."/>
            <person name="Brasileiro-Vidal A.C."/>
            <person name="Benko-Iseppon A.M."/>
        </authorList>
    </citation>
    <scope>NUCLEOTIDE SEQUENCE [LARGE SCALE GENOMIC DNA]</scope>
    <source>
        <tissue evidence="1">Leaves</tissue>
    </source>
</reference>